<evidence type="ECO:0000313" key="1">
    <source>
        <dbReference type="EMBL" id="MCP2268920.1"/>
    </source>
</evidence>
<organism evidence="1 2">
    <name type="scientific">Actinokineospora diospyrosa</name>
    <dbReference type="NCBI Taxonomy" id="103728"/>
    <lineage>
        <taxon>Bacteria</taxon>
        <taxon>Bacillati</taxon>
        <taxon>Actinomycetota</taxon>
        <taxon>Actinomycetes</taxon>
        <taxon>Pseudonocardiales</taxon>
        <taxon>Pseudonocardiaceae</taxon>
        <taxon>Actinokineospora</taxon>
    </lineage>
</organism>
<gene>
    <name evidence="1" type="ORF">LV75_001407</name>
</gene>
<comment type="caution">
    <text evidence="1">The sequence shown here is derived from an EMBL/GenBank/DDBJ whole genome shotgun (WGS) entry which is preliminary data.</text>
</comment>
<dbReference type="RefSeq" id="WP_253885891.1">
    <property type="nucleotide sequence ID" value="NZ_BAAAVB010000025.1"/>
</dbReference>
<name>A0ABT1I8G1_9PSEU</name>
<sequence length="58" mass="6479">MSAPQQLPDTMDELIADCAGLPPALTQRRPELPLPRLPKPWRVDEACHAQVADLDEYV</sequence>
<evidence type="ECO:0000313" key="2">
    <source>
        <dbReference type="Proteomes" id="UP001205185"/>
    </source>
</evidence>
<dbReference type="EMBL" id="JAMTCO010000003">
    <property type="protein sequence ID" value="MCP2268920.1"/>
    <property type="molecule type" value="Genomic_DNA"/>
</dbReference>
<proteinExistence type="predicted"/>
<accession>A0ABT1I8G1</accession>
<keyword evidence="2" id="KW-1185">Reference proteome</keyword>
<protein>
    <submittedName>
        <fullName evidence="1">Uncharacterized protein</fullName>
    </submittedName>
</protein>
<reference evidence="1 2" key="1">
    <citation type="submission" date="2022-06" db="EMBL/GenBank/DDBJ databases">
        <title>Genomic Encyclopedia of Archaeal and Bacterial Type Strains, Phase II (KMG-II): from individual species to whole genera.</title>
        <authorList>
            <person name="Goeker M."/>
        </authorList>
    </citation>
    <scope>NUCLEOTIDE SEQUENCE [LARGE SCALE GENOMIC DNA]</scope>
    <source>
        <strain evidence="1 2">DSM 44255</strain>
    </source>
</reference>
<dbReference type="Proteomes" id="UP001205185">
    <property type="component" value="Unassembled WGS sequence"/>
</dbReference>